<feature type="transmembrane region" description="Helical" evidence="7">
    <location>
        <begin position="86"/>
        <end position="105"/>
    </location>
</feature>
<evidence type="ECO:0000256" key="2">
    <source>
        <dbReference type="ARBA" id="ARBA00010252"/>
    </source>
</evidence>
<keyword evidence="5 6" id="KW-0472">Membrane</keyword>
<evidence type="ECO:0000313" key="11">
    <source>
        <dbReference type="RefSeq" id="XP_022254795.1"/>
    </source>
</evidence>
<dbReference type="GeneID" id="111088570"/>
<evidence type="ECO:0000256" key="6">
    <source>
        <dbReference type="PROSITE-ProRule" id="PRU00581"/>
    </source>
</evidence>
<keyword evidence="3 6" id="KW-0812">Transmembrane</keyword>
<dbReference type="RefSeq" id="XP_022254794.1">
    <property type="nucleotide sequence ID" value="XM_022399086.1"/>
</dbReference>
<dbReference type="PANTHER" id="PTHR10838">
    <property type="entry name" value="SYNAPTOGYRIN"/>
    <property type="match status" value="1"/>
</dbReference>
<dbReference type="Pfam" id="PF01284">
    <property type="entry name" value="MARVEL"/>
    <property type="match status" value="1"/>
</dbReference>
<dbReference type="InterPro" id="IPR008253">
    <property type="entry name" value="Marvel"/>
</dbReference>
<sequence length="136" mass="15452">MDSRVCKFAVGIGIIAFLGSIGFLVAEAMFEKFSSIKIQKRLVLFDLGFSGLLALMFLVGFCYLSNEWRHAYDPRIHCDLCKIRTALISTLVSIFLWACCAYLAFQQYCSSFDTSFNPYPSEDLVVDSYSIFYNEP</sequence>
<dbReference type="InterPro" id="IPR016579">
    <property type="entry name" value="Synaptogyrin"/>
</dbReference>
<evidence type="ECO:0000256" key="7">
    <source>
        <dbReference type="SAM" id="Phobius"/>
    </source>
</evidence>
<evidence type="ECO:0000313" key="10">
    <source>
        <dbReference type="RefSeq" id="XP_022254794.1"/>
    </source>
</evidence>
<evidence type="ECO:0000259" key="8">
    <source>
        <dbReference type="PROSITE" id="PS51225"/>
    </source>
</evidence>
<dbReference type="PANTHER" id="PTHR10838:SF20">
    <property type="entry name" value="SYNAPTOGYRIN"/>
    <property type="match status" value="1"/>
</dbReference>
<proteinExistence type="inferred from homology"/>
<evidence type="ECO:0000313" key="9">
    <source>
        <dbReference type="Proteomes" id="UP000694941"/>
    </source>
</evidence>
<name>A0ABM1TFZ0_LIMPO</name>
<dbReference type="RefSeq" id="XP_022254796.1">
    <property type="nucleotide sequence ID" value="XM_022399088.1"/>
</dbReference>
<dbReference type="Proteomes" id="UP000694941">
    <property type="component" value="Unplaced"/>
</dbReference>
<evidence type="ECO:0000256" key="3">
    <source>
        <dbReference type="ARBA" id="ARBA00022692"/>
    </source>
</evidence>
<evidence type="ECO:0000313" key="12">
    <source>
        <dbReference type="RefSeq" id="XP_022254796.1"/>
    </source>
</evidence>
<evidence type="ECO:0000256" key="1">
    <source>
        <dbReference type="ARBA" id="ARBA00004141"/>
    </source>
</evidence>
<keyword evidence="4 7" id="KW-1133">Transmembrane helix</keyword>
<gene>
    <name evidence="10 11 12" type="primary">LOC111088570</name>
</gene>
<comment type="subcellular location">
    <subcellularLocation>
        <location evidence="1">Membrane</location>
        <topology evidence="1">Multi-pass membrane protein</topology>
    </subcellularLocation>
</comment>
<protein>
    <submittedName>
        <fullName evidence="10 11">Synaptogyrin-like</fullName>
    </submittedName>
</protein>
<feature type="transmembrane region" description="Helical" evidence="7">
    <location>
        <begin position="42"/>
        <end position="66"/>
    </location>
</feature>
<feature type="domain" description="MARVEL" evidence="8">
    <location>
        <begin position="1"/>
        <end position="109"/>
    </location>
</feature>
<comment type="similarity">
    <text evidence="2">Belongs to the synaptogyrin family.</text>
</comment>
<accession>A0ABM1TFZ0</accession>
<dbReference type="RefSeq" id="XP_022254795.1">
    <property type="nucleotide sequence ID" value="XM_022399087.1"/>
</dbReference>
<keyword evidence="9" id="KW-1185">Reference proteome</keyword>
<dbReference type="PROSITE" id="PS51225">
    <property type="entry name" value="MARVEL"/>
    <property type="match status" value="1"/>
</dbReference>
<evidence type="ECO:0000256" key="5">
    <source>
        <dbReference type="ARBA" id="ARBA00023136"/>
    </source>
</evidence>
<feature type="transmembrane region" description="Helical" evidence="7">
    <location>
        <begin position="12"/>
        <end position="30"/>
    </location>
</feature>
<evidence type="ECO:0000256" key="4">
    <source>
        <dbReference type="ARBA" id="ARBA00022989"/>
    </source>
</evidence>
<organism evidence="9 12">
    <name type="scientific">Limulus polyphemus</name>
    <name type="common">Atlantic horseshoe crab</name>
    <dbReference type="NCBI Taxonomy" id="6850"/>
    <lineage>
        <taxon>Eukaryota</taxon>
        <taxon>Metazoa</taxon>
        <taxon>Ecdysozoa</taxon>
        <taxon>Arthropoda</taxon>
        <taxon>Chelicerata</taxon>
        <taxon>Merostomata</taxon>
        <taxon>Xiphosura</taxon>
        <taxon>Limulidae</taxon>
        <taxon>Limulus</taxon>
    </lineage>
</organism>
<reference evidence="10 11" key="1">
    <citation type="submission" date="2025-05" db="UniProtKB">
        <authorList>
            <consortium name="RefSeq"/>
        </authorList>
    </citation>
    <scope>IDENTIFICATION</scope>
    <source>
        <tissue evidence="10 11">Muscle</tissue>
    </source>
</reference>